<keyword evidence="3" id="KW-1185">Reference proteome</keyword>
<name>A0A6G6GNQ9_9FLAO</name>
<dbReference type="Proteomes" id="UP000505306">
    <property type="component" value="Chromosome"/>
</dbReference>
<dbReference type="EMBL" id="CP049057">
    <property type="protein sequence ID" value="QIE60192.1"/>
    <property type="molecule type" value="Genomic_DNA"/>
</dbReference>
<gene>
    <name evidence="2" type="ORF">G5B37_11655</name>
</gene>
<keyword evidence="1" id="KW-0732">Signal</keyword>
<reference evidence="2 3" key="1">
    <citation type="submission" date="2020-02" db="EMBL/GenBank/DDBJ databases">
        <title>Complete genome sequence of Flavobacteriaceae bacterium.</title>
        <authorList>
            <person name="Kim S.-J."/>
            <person name="Kim Y.-S."/>
            <person name="Kim K.-H."/>
        </authorList>
    </citation>
    <scope>NUCLEOTIDE SEQUENCE [LARGE SCALE GENOMIC DNA]</scope>
    <source>
        <strain evidence="2 3">RR4-40</strain>
    </source>
</reference>
<accession>A0A6G6GNQ9</accession>
<proteinExistence type="predicted"/>
<dbReference type="PROSITE" id="PS51257">
    <property type="entry name" value="PROKAR_LIPOPROTEIN"/>
    <property type="match status" value="1"/>
</dbReference>
<protein>
    <submittedName>
        <fullName evidence="2">Uncharacterized protein</fullName>
    </submittedName>
</protein>
<dbReference type="AlphaFoldDB" id="A0A6G6GNQ9"/>
<organism evidence="2 3">
    <name type="scientific">Rasiella rasia</name>
    <dbReference type="NCBI Taxonomy" id="2744027"/>
    <lineage>
        <taxon>Bacteria</taxon>
        <taxon>Pseudomonadati</taxon>
        <taxon>Bacteroidota</taxon>
        <taxon>Flavobacteriia</taxon>
        <taxon>Flavobacteriales</taxon>
        <taxon>Flavobacteriaceae</taxon>
        <taxon>Rasiella</taxon>
    </lineage>
</organism>
<dbReference type="RefSeq" id="WP_164680204.1">
    <property type="nucleotide sequence ID" value="NZ_CP049057.1"/>
</dbReference>
<feature type="chain" id="PRO_5026311161" evidence="1">
    <location>
        <begin position="22"/>
        <end position="61"/>
    </location>
</feature>
<feature type="signal peptide" evidence="1">
    <location>
        <begin position="1"/>
        <end position="21"/>
    </location>
</feature>
<evidence type="ECO:0000313" key="2">
    <source>
        <dbReference type="EMBL" id="QIE60192.1"/>
    </source>
</evidence>
<sequence length="61" mass="6902">MKKIIYTLAIVAFAMSFTSCKSVSAVQKEQNEIAGYTLKNKKELFQQKVLHKKIKTVVVTP</sequence>
<dbReference type="KEGG" id="mgel:G5B37_11655"/>
<evidence type="ECO:0000256" key="1">
    <source>
        <dbReference type="SAM" id="SignalP"/>
    </source>
</evidence>
<evidence type="ECO:0000313" key="3">
    <source>
        <dbReference type="Proteomes" id="UP000505306"/>
    </source>
</evidence>